<gene>
    <name evidence="2" type="ORF">B0X71_15740</name>
</gene>
<dbReference type="PANTHER" id="PTHR39175:SF1">
    <property type="entry name" value="FAMILY PROTEIN, PUTATIVE (AFU_ORTHOLOGUE AFUA_3G15060)-RELATED"/>
    <property type="match status" value="1"/>
</dbReference>
<evidence type="ECO:0000313" key="3">
    <source>
        <dbReference type="Proteomes" id="UP000188184"/>
    </source>
</evidence>
<name>A0A1Q2L1U3_9BACL</name>
<evidence type="ECO:0000259" key="1">
    <source>
        <dbReference type="PROSITE" id="PS51819"/>
    </source>
</evidence>
<dbReference type="Gene3D" id="3.10.180.10">
    <property type="entry name" value="2,3-Dihydroxybiphenyl 1,2-Dioxygenase, domain 1"/>
    <property type="match status" value="1"/>
</dbReference>
<dbReference type="OrthoDB" id="9813630at2"/>
<organism evidence="2 3">
    <name type="scientific">Planococcus lenghuensis</name>
    <dbReference type="NCBI Taxonomy" id="2213202"/>
    <lineage>
        <taxon>Bacteria</taxon>
        <taxon>Bacillati</taxon>
        <taxon>Bacillota</taxon>
        <taxon>Bacilli</taxon>
        <taxon>Bacillales</taxon>
        <taxon>Caryophanaceae</taxon>
        <taxon>Planococcus</taxon>
    </lineage>
</organism>
<dbReference type="KEGG" id="pmar:B0X71_15740"/>
<dbReference type="PANTHER" id="PTHR39175">
    <property type="entry name" value="FAMILY PROTEIN, PUTATIVE (AFU_ORTHOLOGUE AFUA_3G15060)-RELATED"/>
    <property type="match status" value="1"/>
</dbReference>
<feature type="domain" description="VOC" evidence="1">
    <location>
        <begin position="7"/>
        <end position="121"/>
    </location>
</feature>
<dbReference type="Proteomes" id="UP000188184">
    <property type="component" value="Chromosome"/>
</dbReference>
<evidence type="ECO:0000313" key="2">
    <source>
        <dbReference type="EMBL" id="AQQ54409.1"/>
    </source>
</evidence>
<sequence length="121" mass="13509">MRFLIERIDHVQVAAPKGEEEAARSFYSGVLGMEEVEKPGALKARGGAWFKSGSCQLHVGMEDPFMPAKKAHPAFLVEGYDELREYLTSKGVEFQDDDNIPGVVRMYVSDPFGNRIELMKG</sequence>
<dbReference type="AlphaFoldDB" id="A0A1Q2L1U3"/>
<reference evidence="2 3" key="1">
    <citation type="submission" date="2017-02" db="EMBL/GenBank/DDBJ databases">
        <title>The complete genomic sequence of a novel cold adapted crude oil-degrading bacterium Planococcus qaidamina Y42.</title>
        <authorList>
            <person name="Yang R."/>
        </authorList>
    </citation>
    <scope>NUCLEOTIDE SEQUENCE [LARGE SCALE GENOMIC DNA]</scope>
    <source>
        <strain evidence="2 3">Y42</strain>
    </source>
</reference>
<keyword evidence="3" id="KW-1185">Reference proteome</keyword>
<accession>A0A1Q2L1U3</accession>
<dbReference type="PROSITE" id="PS51819">
    <property type="entry name" value="VOC"/>
    <property type="match status" value="1"/>
</dbReference>
<dbReference type="Pfam" id="PF00903">
    <property type="entry name" value="Glyoxalase"/>
    <property type="match status" value="1"/>
</dbReference>
<protein>
    <submittedName>
        <fullName evidence="2">Glyoxalase</fullName>
    </submittedName>
</protein>
<dbReference type="InterPro" id="IPR004360">
    <property type="entry name" value="Glyas_Fos-R_dOase_dom"/>
</dbReference>
<proteinExistence type="predicted"/>
<dbReference type="EMBL" id="CP019640">
    <property type="protein sequence ID" value="AQQ54409.1"/>
    <property type="molecule type" value="Genomic_DNA"/>
</dbReference>
<dbReference type="RefSeq" id="WP_077590300.1">
    <property type="nucleotide sequence ID" value="NZ_CP019640.1"/>
</dbReference>
<dbReference type="InterPro" id="IPR029068">
    <property type="entry name" value="Glyas_Bleomycin-R_OHBP_Dase"/>
</dbReference>
<dbReference type="SUPFAM" id="SSF54593">
    <property type="entry name" value="Glyoxalase/Bleomycin resistance protein/Dihydroxybiphenyl dioxygenase"/>
    <property type="match status" value="1"/>
</dbReference>
<dbReference type="InterPro" id="IPR037523">
    <property type="entry name" value="VOC_core"/>
</dbReference>